<reference evidence="4" key="1">
    <citation type="journal article" date="2014" name="Genome Announc.">
        <title>Draft genome sequence of Colletotrichum sublineola, a destructive pathogen of cultivated sorghum.</title>
        <authorList>
            <person name="Baroncelli R."/>
            <person name="Sanz-Martin J.M."/>
            <person name="Rech G.E."/>
            <person name="Sukno S.A."/>
            <person name="Thon M.R."/>
        </authorList>
    </citation>
    <scope>NUCLEOTIDE SEQUENCE [LARGE SCALE GENOMIC DNA]</scope>
    <source>
        <strain evidence="4">TX430BB</strain>
    </source>
</reference>
<dbReference type="PANTHER" id="PTHR38121:SF2">
    <property type="entry name" value="ACYLTRANSFERASE 3 DOMAIN-CONTAINING PROTEIN"/>
    <property type="match status" value="1"/>
</dbReference>
<accession>A0A066XI06</accession>
<feature type="chain" id="PRO_5001630262" description="GH16 domain-containing protein" evidence="1">
    <location>
        <begin position="19"/>
        <end position="262"/>
    </location>
</feature>
<proteinExistence type="predicted"/>
<dbReference type="AlphaFoldDB" id="A0A066XI06"/>
<dbReference type="STRING" id="1173701.A0A066XI06"/>
<dbReference type="Proteomes" id="UP000027238">
    <property type="component" value="Unassembled WGS sequence"/>
</dbReference>
<comment type="caution">
    <text evidence="3">The sequence shown here is derived from an EMBL/GenBank/DDBJ whole genome shotgun (WGS) entry which is preliminary data.</text>
</comment>
<keyword evidence="4" id="KW-1185">Reference proteome</keyword>
<evidence type="ECO:0000259" key="2">
    <source>
        <dbReference type="PROSITE" id="PS51762"/>
    </source>
</evidence>
<dbReference type="Gene3D" id="2.60.120.200">
    <property type="match status" value="1"/>
</dbReference>
<dbReference type="CDD" id="cd00413">
    <property type="entry name" value="Glyco_hydrolase_16"/>
    <property type="match status" value="1"/>
</dbReference>
<dbReference type="SUPFAM" id="SSF49899">
    <property type="entry name" value="Concanavalin A-like lectins/glucanases"/>
    <property type="match status" value="1"/>
</dbReference>
<gene>
    <name evidence="3" type="ORF">CSUB01_05776</name>
</gene>
<dbReference type="EMBL" id="JMSE01001035">
    <property type="protein sequence ID" value="KDN65386.1"/>
    <property type="molecule type" value="Genomic_DNA"/>
</dbReference>
<evidence type="ECO:0000313" key="4">
    <source>
        <dbReference type="Proteomes" id="UP000027238"/>
    </source>
</evidence>
<dbReference type="InterPro" id="IPR013320">
    <property type="entry name" value="ConA-like_dom_sf"/>
</dbReference>
<dbReference type="PROSITE" id="PS51762">
    <property type="entry name" value="GH16_2"/>
    <property type="match status" value="1"/>
</dbReference>
<feature type="signal peptide" evidence="1">
    <location>
        <begin position="1"/>
        <end position="18"/>
    </location>
</feature>
<dbReference type="eggNOG" id="ENOG502S57S">
    <property type="taxonomic scope" value="Eukaryota"/>
</dbReference>
<dbReference type="GO" id="GO:0005975">
    <property type="term" value="P:carbohydrate metabolic process"/>
    <property type="evidence" value="ECO:0007669"/>
    <property type="project" value="InterPro"/>
</dbReference>
<dbReference type="OrthoDB" id="25131at2759"/>
<evidence type="ECO:0000313" key="3">
    <source>
        <dbReference type="EMBL" id="KDN65386.1"/>
    </source>
</evidence>
<name>A0A066XI06_COLSU</name>
<protein>
    <recommendedName>
        <fullName evidence="2">GH16 domain-containing protein</fullName>
    </recommendedName>
</protein>
<dbReference type="HOGENOM" id="CLU_040566_1_0_1"/>
<keyword evidence="1" id="KW-0732">Signal</keyword>
<dbReference type="PANTHER" id="PTHR38121">
    <property type="entry name" value="GH16 DOMAIN-CONTAINING PROTEIN"/>
    <property type="match status" value="1"/>
</dbReference>
<dbReference type="InterPro" id="IPR000757">
    <property type="entry name" value="Beta-glucanase-like"/>
</dbReference>
<evidence type="ECO:0000256" key="1">
    <source>
        <dbReference type="SAM" id="SignalP"/>
    </source>
</evidence>
<feature type="domain" description="GH16" evidence="2">
    <location>
        <begin position="30"/>
        <end position="262"/>
    </location>
</feature>
<sequence>MGRSSLLITAFLAACVTALPGRWSSSRKTSTAGVFTIPDAATFYNRQTWDFSQLSDGAALPKGLRASTYVVDGTHQYLPQNVFIQGGYLNLRVNGGQVDMPYTSGEVVTVAENIKYASVRTTAIFSETPGVCNGMFLYANDNQETDIEWLSDPHSLSNNGVRKLWFENQASEPNTEKTVIGTDAPPNPTTTEHEYRLDWLNGHVNFYVDGKLSWQTDKNVPSVRGPWVFNNWANGDPGWTAGPPAEDALFKIKKIDMYYNTA</sequence>
<dbReference type="GO" id="GO:0004553">
    <property type="term" value="F:hydrolase activity, hydrolyzing O-glycosyl compounds"/>
    <property type="evidence" value="ECO:0007669"/>
    <property type="project" value="InterPro"/>
</dbReference>
<dbReference type="Pfam" id="PF00722">
    <property type="entry name" value="Glyco_hydro_16"/>
    <property type="match status" value="1"/>
</dbReference>
<dbReference type="PROSITE" id="PS51257">
    <property type="entry name" value="PROKAR_LIPOPROTEIN"/>
    <property type="match status" value="1"/>
</dbReference>
<organism evidence="3 4">
    <name type="scientific">Colletotrichum sublineola</name>
    <name type="common">Sorghum anthracnose fungus</name>
    <dbReference type="NCBI Taxonomy" id="1173701"/>
    <lineage>
        <taxon>Eukaryota</taxon>
        <taxon>Fungi</taxon>
        <taxon>Dikarya</taxon>
        <taxon>Ascomycota</taxon>
        <taxon>Pezizomycotina</taxon>
        <taxon>Sordariomycetes</taxon>
        <taxon>Hypocreomycetidae</taxon>
        <taxon>Glomerellales</taxon>
        <taxon>Glomerellaceae</taxon>
        <taxon>Colletotrichum</taxon>
        <taxon>Colletotrichum graminicola species complex</taxon>
    </lineage>
</organism>
<dbReference type="OMA" id="FYQSDSQ"/>